<accession>A0A5C6TRR6</accession>
<evidence type="ECO:0000313" key="4">
    <source>
        <dbReference type="Proteomes" id="UP000321249"/>
    </source>
</evidence>
<dbReference type="Gene3D" id="3.40.225.10">
    <property type="entry name" value="Class II aldolase/adducin N-terminal domain"/>
    <property type="match status" value="1"/>
</dbReference>
<dbReference type="Pfam" id="PF00596">
    <property type="entry name" value="Aldolase_II"/>
    <property type="match status" value="1"/>
</dbReference>
<dbReference type="SMART" id="SM01007">
    <property type="entry name" value="Aldolase_II"/>
    <property type="match status" value="1"/>
</dbReference>
<dbReference type="PANTHER" id="PTHR10672">
    <property type="entry name" value="ADDUCIN"/>
    <property type="match status" value="1"/>
</dbReference>
<dbReference type="Proteomes" id="UP000321249">
    <property type="component" value="Unassembled WGS sequence"/>
</dbReference>
<comment type="similarity">
    <text evidence="1">Belongs to the aldolase class II family.</text>
</comment>
<name>A0A5C6TRR6_9SPHN</name>
<dbReference type="GO" id="GO:0051015">
    <property type="term" value="F:actin filament binding"/>
    <property type="evidence" value="ECO:0007669"/>
    <property type="project" value="TreeGrafter"/>
</dbReference>
<dbReference type="SUPFAM" id="SSF53639">
    <property type="entry name" value="AraD/HMP-PK domain-like"/>
    <property type="match status" value="1"/>
</dbReference>
<proteinExistence type="inferred from homology"/>
<feature type="domain" description="Class II aldolase/adducin N-terminal" evidence="2">
    <location>
        <begin position="3"/>
        <end position="186"/>
    </location>
</feature>
<dbReference type="RefSeq" id="WP_147041776.1">
    <property type="nucleotide sequence ID" value="NZ_BAABIR010000001.1"/>
</dbReference>
<comment type="caution">
    <text evidence="3">The sequence shown here is derived from an EMBL/GenBank/DDBJ whole genome shotgun (WGS) entry which is preliminary data.</text>
</comment>
<dbReference type="GO" id="GO:0005856">
    <property type="term" value="C:cytoskeleton"/>
    <property type="evidence" value="ECO:0007669"/>
    <property type="project" value="TreeGrafter"/>
</dbReference>
<dbReference type="InterPro" id="IPR036409">
    <property type="entry name" value="Aldolase_II/adducin_N_sf"/>
</dbReference>
<reference evidence="3 4" key="1">
    <citation type="journal article" date="2015" name="J. Microbiol.">
        <title>Sphingosinicella ginsenosidimutans sp. nov., with ginsenoside converting activity.</title>
        <authorList>
            <person name="Kim J.K."/>
            <person name="Kang M.S."/>
            <person name="Park S.C."/>
            <person name="Kim K.M."/>
            <person name="Choi K."/>
            <person name="Yoon M.H."/>
            <person name="Im W.T."/>
        </authorList>
    </citation>
    <scope>NUCLEOTIDE SEQUENCE [LARGE SCALE GENOMIC DNA]</scope>
    <source>
        <strain evidence="3 4">BS-11</strain>
    </source>
</reference>
<organism evidence="3 4">
    <name type="scientific">Allosphingosinicella ginsenosidimutans</name>
    <dbReference type="NCBI Taxonomy" id="1176539"/>
    <lineage>
        <taxon>Bacteria</taxon>
        <taxon>Pseudomonadati</taxon>
        <taxon>Pseudomonadota</taxon>
        <taxon>Alphaproteobacteria</taxon>
        <taxon>Sphingomonadales</taxon>
        <taxon>Sphingomonadaceae</taxon>
        <taxon>Allosphingosinicella</taxon>
    </lineage>
</organism>
<dbReference type="OrthoDB" id="5291399at2"/>
<dbReference type="EMBL" id="VOQQ01000001">
    <property type="protein sequence ID" value="TXC62388.1"/>
    <property type="molecule type" value="Genomic_DNA"/>
</dbReference>
<dbReference type="PANTHER" id="PTHR10672:SF41">
    <property type="entry name" value="CLASS II ALDOLASE_ADDUCIN DOMAIN PROTEIN (AFU_ORTHOLOGUE AFUA_3G01330)"/>
    <property type="match status" value="1"/>
</dbReference>
<sequence length="234" mass="25185">MHDELVLANRILAHEGIVDAYGHVSLRCPGERTFLLARSRSPALVSSEDFIEYDFNGTPLNGDTRAGYVERMIHAAIYAAREDVGSIVHSHAAQILPFTIVDRPLVPVIHVAGMIGPSVPKWDIADRFGETDLLVRTIEQGADLARRLGEGNCALMRGHGAVVTGRSLKEAVLRSIFLHMNAAAQLQAASLGACKALSEAEARLSEEAHVAGHVLDRAWDYFAARAQGGEGTAS</sequence>
<evidence type="ECO:0000259" key="2">
    <source>
        <dbReference type="SMART" id="SM01007"/>
    </source>
</evidence>
<dbReference type="AlphaFoldDB" id="A0A5C6TRR6"/>
<dbReference type="InterPro" id="IPR051017">
    <property type="entry name" value="Aldolase-II_Adducin_sf"/>
</dbReference>
<evidence type="ECO:0000313" key="3">
    <source>
        <dbReference type="EMBL" id="TXC62388.1"/>
    </source>
</evidence>
<evidence type="ECO:0000256" key="1">
    <source>
        <dbReference type="ARBA" id="ARBA00037961"/>
    </source>
</evidence>
<dbReference type="InterPro" id="IPR001303">
    <property type="entry name" value="Aldolase_II/adducin_N"/>
</dbReference>
<keyword evidence="4" id="KW-1185">Reference proteome</keyword>
<protein>
    <submittedName>
        <fullName evidence="3">Class II aldolase/adducin family protein</fullName>
    </submittedName>
</protein>
<gene>
    <name evidence="3" type="ORF">FRZ32_01185</name>
</gene>